<dbReference type="InterPro" id="IPR053158">
    <property type="entry name" value="CapK_Type1_Caps_Biosynth"/>
</dbReference>
<dbReference type="InterPro" id="IPR042099">
    <property type="entry name" value="ANL_N_sf"/>
</dbReference>
<proteinExistence type="predicted"/>
<dbReference type="STRING" id="40578.Xbed_01720"/>
<evidence type="ECO:0000313" key="2">
    <source>
        <dbReference type="Proteomes" id="UP000194204"/>
    </source>
</evidence>
<dbReference type="Proteomes" id="UP000194204">
    <property type="component" value="Unassembled WGS sequence"/>
</dbReference>
<dbReference type="EMBL" id="MUBK01000011">
    <property type="protein sequence ID" value="OTA20245.1"/>
    <property type="molecule type" value="Genomic_DNA"/>
</dbReference>
<dbReference type="PANTHER" id="PTHR36932">
    <property type="entry name" value="CAPSULAR POLYSACCHARIDE BIOSYNTHESIS PROTEIN"/>
    <property type="match status" value="1"/>
</dbReference>
<name>A0A1Y2SPV5_9GAMM</name>
<dbReference type="AlphaFoldDB" id="A0A1Y2SPV5"/>
<sequence length="435" mass="49803">MILKTFWYYSLWYYSLWYYWRARKQGKFSSRQQLEQHQSRALAAFRRNVLMKSPYFAAYSDLPLAEYPLMNKAIMMENFDQMNTAGLKRDELLECARLSEQSRDFRPTVGKFSVGMSSGTSGQRGIFVISPKERSIWAGIMLAKMLPNGLFHGERVALFLRAGNNLYESVQNRWISFRFFDLFADFNQQVQALVEYKPTIVVAPAQVLRALALKIQQGEVSLSPAKVISVAEVLEPQDRQLLESVFKEVGEIYQATEGFLACTCAHGTLHLNEEFLHIEPKWIDGSRFNPIITDFTRESQPIVRYQLDDILVVKKTPCACGNPALAIERIEGRSDDQLILPAHDGGKVTLFADPCSRIIANTLPLTSDYRLTQTDLLLRLEGDCDIAYLQQCQSALTDHFVKQGVDVEHIEWQCISQTILPDLVNKRRRIIRKKG</sequence>
<evidence type="ECO:0000313" key="1">
    <source>
        <dbReference type="EMBL" id="OTA20245.1"/>
    </source>
</evidence>
<dbReference type="PANTHER" id="PTHR36932:SF1">
    <property type="entry name" value="CAPSULAR POLYSACCHARIDE BIOSYNTHESIS PROTEIN"/>
    <property type="match status" value="1"/>
</dbReference>
<comment type="caution">
    <text evidence="1">The sequence shown here is derived from an EMBL/GenBank/DDBJ whole genome shotgun (WGS) entry which is preliminary data.</text>
</comment>
<protein>
    <submittedName>
        <fullName evidence="1">CoF synthetase</fullName>
    </submittedName>
</protein>
<accession>A0A1Y2SPV5</accession>
<dbReference type="InterPro" id="IPR012685">
    <property type="entry name" value="CHP02304_F390_synth-rel"/>
</dbReference>
<reference evidence="1 2" key="1">
    <citation type="submission" date="2017-01" db="EMBL/GenBank/DDBJ databases">
        <title>Deconstructing symbiosis and pathogenesis requirements using a combined genomic-metabolomic approach.</title>
        <authorList>
            <person name="Tobias N.J."/>
            <person name="Wolff H."/>
            <person name="Djahanschiri B."/>
            <person name="Ebersberger I."/>
            <person name="Bode H.B."/>
        </authorList>
    </citation>
    <scope>NUCLEOTIDE SEQUENCE [LARGE SCALE GENOMIC DNA]</scope>
    <source>
        <strain evidence="1 2">DSM 4764</strain>
    </source>
</reference>
<gene>
    <name evidence="1" type="ORF">Xbed_01720</name>
</gene>
<dbReference type="OrthoDB" id="580775at2"/>
<dbReference type="NCBIfam" id="TIGR02304">
    <property type="entry name" value="aden_form_hyp"/>
    <property type="match status" value="1"/>
</dbReference>
<dbReference type="RefSeq" id="WP_086112502.1">
    <property type="nucleotide sequence ID" value="NZ_CAWNHF010000013.1"/>
</dbReference>
<dbReference type="Gene3D" id="3.40.50.12780">
    <property type="entry name" value="N-terminal domain of ligase-like"/>
    <property type="match status" value="1"/>
</dbReference>
<keyword evidence="2" id="KW-1185">Reference proteome</keyword>
<organism evidence="1 2">
    <name type="scientific">Xenorhabdus beddingii</name>
    <dbReference type="NCBI Taxonomy" id="40578"/>
    <lineage>
        <taxon>Bacteria</taxon>
        <taxon>Pseudomonadati</taxon>
        <taxon>Pseudomonadota</taxon>
        <taxon>Gammaproteobacteria</taxon>
        <taxon>Enterobacterales</taxon>
        <taxon>Morganellaceae</taxon>
        <taxon>Xenorhabdus</taxon>
    </lineage>
</organism>